<evidence type="ECO:0000313" key="2">
    <source>
        <dbReference type="EMBL" id="GLB53480.1"/>
    </source>
</evidence>
<evidence type="ECO:0000313" key="3">
    <source>
        <dbReference type="Proteomes" id="UP001143545"/>
    </source>
</evidence>
<accession>A0A9W6EUG7</accession>
<keyword evidence="3" id="KW-1185">Reference proteome</keyword>
<keyword evidence="1" id="KW-0472">Membrane</keyword>
<evidence type="ECO:0000256" key="1">
    <source>
        <dbReference type="SAM" id="Phobius"/>
    </source>
</evidence>
<protein>
    <submittedName>
        <fullName evidence="2">Uncharacterized protein</fullName>
    </submittedName>
</protein>
<dbReference type="EMBL" id="BRVP01000018">
    <property type="protein sequence ID" value="GLB53480.1"/>
    <property type="molecule type" value="Genomic_DNA"/>
</dbReference>
<dbReference type="Proteomes" id="UP001143545">
    <property type="component" value="Unassembled WGS sequence"/>
</dbReference>
<name>A0A9W6EUG7_9FLAO</name>
<reference evidence="2" key="1">
    <citation type="submission" date="2022-07" db="EMBL/GenBank/DDBJ databases">
        <title>Taxonomy of Novel Oxalotrophic and Methylotrophic Bacteria.</title>
        <authorList>
            <person name="Sahin N."/>
            <person name="Tani A."/>
        </authorList>
    </citation>
    <scope>NUCLEOTIDE SEQUENCE</scope>
    <source>
        <strain evidence="2">AM327</strain>
    </source>
</reference>
<organism evidence="2 3">
    <name type="scientific">Neptunitalea chrysea</name>
    <dbReference type="NCBI Taxonomy" id="1647581"/>
    <lineage>
        <taxon>Bacteria</taxon>
        <taxon>Pseudomonadati</taxon>
        <taxon>Bacteroidota</taxon>
        <taxon>Flavobacteriia</taxon>
        <taxon>Flavobacteriales</taxon>
        <taxon>Flavobacteriaceae</taxon>
        <taxon>Neptunitalea</taxon>
    </lineage>
</organism>
<dbReference type="AlphaFoldDB" id="A0A9W6EUG7"/>
<dbReference type="RefSeq" id="WP_281755466.1">
    <property type="nucleotide sequence ID" value="NZ_BRVP01000018.1"/>
</dbReference>
<proteinExistence type="predicted"/>
<keyword evidence="1" id="KW-1133">Transmembrane helix</keyword>
<comment type="caution">
    <text evidence="2">The sequence shown here is derived from an EMBL/GenBank/DDBJ whole genome shotgun (WGS) entry which is preliminary data.</text>
</comment>
<feature type="transmembrane region" description="Helical" evidence="1">
    <location>
        <begin position="25"/>
        <end position="48"/>
    </location>
</feature>
<sequence length="57" mass="6589">MNLIIILLQQPNIDEKIKSAPDNSYVIGVLIGYLLPITIIAAFAYLMFSYFKKRRKE</sequence>
<gene>
    <name evidence="2" type="ORF">NBRC110019_25210</name>
</gene>
<keyword evidence="1" id="KW-0812">Transmembrane</keyword>